<dbReference type="PANTHER" id="PTHR13338">
    <property type="entry name" value="UPF0240 PROTEIN"/>
    <property type="match status" value="1"/>
</dbReference>
<dbReference type="GO" id="GO:0005739">
    <property type="term" value="C:mitochondrion"/>
    <property type="evidence" value="ECO:0007669"/>
    <property type="project" value="TreeGrafter"/>
</dbReference>
<dbReference type="AlphaFoldDB" id="A0A2S2PJM5"/>
<dbReference type="EMBL" id="GGMR01016986">
    <property type="protein sequence ID" value="MBY29605.1"/>
    <property type="molecule type" value="Transcribed_RNA"/>
</dbReference>
<proteinExistence type="predicted"/>
<organism evidence="1">
    <name type="scientific">Schizaphis graminum</name>
    <name type="common">Green bug aphid</name>
    <dbReference type="NCBI Taxonomy" id="13262"/>
    <lineage>
        <taxon>Eukaryota</taxon>
        <taxon>Metazoa</taxon>
        <taxon>Ecdysozoa</taxon>
        <taxon>Arthropoda</taxon>
        <taxon>Hexapoda</taxon>
        <taxon>Insecta</taxon>
        <taxon>Pterygota</taxon>
        <taxon>Neoptera</taxon>
        <taxon>Paraneoptera</taxon>
        <taxon>Hemiptera</taxon>
        <taxon>Sternorrhyncha</taxon>
        <taxon>Aphidomorpha</taxon>
        <taxon>Aphidoidea</taxon>
        <taxon>Aphididae</taxon>
        <taxon>Aphidini</taxon>
        <taxon>Schizaphis</taxon>
    </lineage>
</organism>
<dbReference type="PANTHER" id="PTHR13338:SF4">
    <property type="entry name" value="NADH DEHYDROGENASE [UBIQUINONE] 1 ALPHA SUBCOMPLEX ASSEMBLY FACTOR 4"/>
    <property type="match status" value="1"/>
</dbReference>
<protein>
    <submittedName>
        <fullName evidence="1">Protein NDUFAF4</fullName>
    </submittedName>
</protein>
<dbReference type="Pfam" id="PF06784">
    <property type="entry name" value="UPF0240"/>
    <property type="match status" value="1"/>
</dbReference>
<name>A0A2S2PJM5_SCHGA</name>
<reference evidence="1" key="1">
    <citation type="submission" date="2018-04" db="EMBL/GenBank/DDBJ databases">
        <title>Transcriptome of Schizaphis graminum biotype I.</title>
        <authorList>
            <person name="Scully E.D."/>
            <person name="Geib S.M."/>
            <person name="Palmer N.A."/>
            <person name="Koch K."/>
            <person name="Bradshaw J."/>
            <person name="Heng-Moss T."/>
            <person name="Sarath G."/>
        </authorList>
    </citation>
    <scope>NUCLEOTIDE SEQUENCE</scope>
</reference>
<gene>
    <name evidence="1" type="ORF">g.81789</name>
</gene>
<dbReference type="GO" id="GO:0032981">
    <property type="term" value="P:mitochondrial respiratory chain complex I assembly"/>
    <property type="evidence" value="ECO:0007669"/>
    <property type="project" value="InterPro"/>
</dbReference>
<dbReference type="InterPro" id="IPR009622">
    <property type="entry name" value="NDUFAF4"/>
</dbReference>
<sequence>MGVAGSHFTKHIRRFNVIQRTERVIKKDKPIPAPLHKADAERLKYLLENDPQLKEELKNKNSTLGKNLQSVYVTSKGDLPDIYPQSKIKLPQNRMQEFNSPFAIEEPENVPTGRYTLTQITECIADHYKDKQMYTSQVLADRVKIDKKLMDNILKYYRVFDMYVPEKMIEKKKTSSQFLISNAINKIRQNLEIDKYKEERKQIGKD</sequence>
<accession>A0A2S2PJM5</accession>
<evidence type="ECO:0000313" key="1">
    <source>
        <dbReference type="EMBL" id="MBY29605.1"/>
    </source>
</evidence>